<dbReference type="Proteomes" id="UP000320338">
    <property type="component" value="Unassembled WGS sequence"/>
</dbReference>
<accession>A0A4Y3WIQ1</accession>
<reference evidence="1 2" key="1">
    <citation type="submission" date="2019-06" db="EMBL/GenBank/DDBJ databases">
        <title>Whole genome shotgun sequence of Pseudonocardia hydrocarbonoxydans NBRC 14498.</title>
        <authorList>
            <person name="Hosoyama A."/>
            <person name="Uohara A."/>
            <person name="Ohji S."/>
            <person name="Ichikawa N."/>
        </authorList>
    </citation>
    <scope>NUCLEOTIDE SEQUENCE [LARGE SCALE GENOMIC DNA]</scope>
    <source>
        <strain evidence="1 2">NBRC 14498</strain>
    </source>
</reference>
<dbReference type="RefSeq" id="WP_141277282.1">
    <property type="nucleotide sequence ID" value="NZ_BAAARZ010000010.1"/>
</dbReference>
<dbReference type="EMBL" id="BJNG01000007">
    <property type="protein sequence ID" value="GEC18664.1"/>
    <property type="molecule type" value="Genomic_DNA"/>
</dbReference>
<dbReference type="OrthoDB" id="3427309at2"/>
<evidence type="ECO:0000313" key="1">
    <source>
        <dbReference type="EMBL" id="GEC18664.1"/>
    </source>
</evidence>
<proteinExistence type="predicted"/>
<name>A0A4Y3WIQ1_9PSEU</name>
<keyword evidence="2" id="KW-1185">Reference proteome</keyword>
<comment type="caution">
    <text evidence="1">The sequence shown here is derived from an EMBL/GenBank/DDBJ whole genome shotgun (WGS) entry which is preliminary data.</text>
</comment>
<protein>
    <recommendedName>
        <fullName evidence="3">PIN domain-containing protein</fullName>
    </recommendedName>
</protein>
<organism evidence="1 2">
    <name type="scientific">Pseudonocardia hydrocarbonoxydans</name>
    <dbReference type="NCBI Taxonomy" id="76726"/>
    <lineage>
        <taxon>Bacteria</taxon>
        <taxon>Bacillati</taxon>
        <taxon>Actinomycetota</taxon>
        <taxon>Actinomycetes</taxon>
        <taxon>Pseudonocardiales</taxon>
        <taxon>Pseudonocardiaceae</taxon>
        <taxon>Pseudonocardia</taxon>
    </lineage>
</organism>
<gene>
    <name evidence="1" type="ORF">PHY01_09470</name>
</gene>
<sequence length="130" mass="13623">MIGGRVLDASALIAFATGRPVYVRALVWAAVEADIVLAVPSAALSKAWSVLAPEYHAALGVLLDLPITVIDQLDPRAAQESGLLLAESGGDDLSAGQVTLSARRRGWPAVTGEPWALRKLDTAVTIEELP</sequence>
<evidence type="ECO:0000313" key="2">
    <source>
        <dbReference type="Proteomes" id="UP000320338"/>
    </source>
</evidence>
<dbReference type="AlphaFoldDB" id="A0A4Y3WIQ1"/>
<evidence type="ECO:0008006" key="3">
    <source>
        <dbReference type="Google" id="ProtNLM"/>
    </source>
</evidence>